<proteinExistence type="inferred from homology"/>
<dbReference type="InterPro" id="IPR043144">
    <property type="entry name" value="Mal/L-sulf/L-lact_DH-like_ah"/>
</dbReference>
<dbReference type="Gene3D" id="3.30.1370.60">
    <property type="entry name" value="Hypothetical oxidoreductase yiak, domain 2"/>
    <property type="match status" value="1"/>
</dbReference>
<dbReference type="RefSeq" id="WP_253571004.1">
    <property type="nucleotide sequence ID" value="NZ_JAMZAI010000012.1"/>
</dbReference>
<dbReference type="SUPFAM" id="SSF89733">
    <property type="entry name" value="L-sulfolactate dehydrogenase-like"/>
    <property type="match status" value="1"/>
</dbReference>
<dbReference type="Proteomes" id="UP001156672">
    <property type="component" value="Unassembled WGS sequence"/>
</dbReference>
<reference evidence="4" key="1">
    <citation type="journal article" date="2019" name="Int. J. Syst. Evol. Microbiol.">
        <title>The Global Catalogue of Microorganisms (GCM) 10K type strain sequencing project: providing services to taxonomists for standard genome sequencing and annotation.</title>
        <authorList>
            <consortium name="The Broad Institute Genomics Platform"/>
            <consortium name="The Broad Institute Genome Sequencing Center for Infectious Disease"/>
            <person name="Wu L."/>
            <person name="Ma J."/>
        </authorList>
    </citation>
    <scope>NUCLEOTIDE SEQUENCE [LARGE SCALE GENOMIC DNA]</scope>
    <source>
        <strain evidence="4">NBRC 3250</strain>
    </source>
</reference>
<dbReference type="Pfam" id="PF02615">
    <property type="entry name" value="Ldh_2"/>
    <property type="match status" value="1"/>
</dbReference>
<comment type="caution">
    <text evidence="3">The sequence shown here is derived from an EMBL/GenBank/DDBJ whole genome shotgun (WGS) entry which is preliminary data.</text>
</comment>
<evidence type="ECO:0000313" key="3">
    <source>
        <dbReference type="EMBL" id="GLQ69713.1"/>
    </source>
</evidence>
<accession>A0ABQ5X1L1</accession>
<dbReference type="PANTHER" id="PTHR11091:SF0">
    <property type="entry name" value="MALATE DEHYDROGENASE"/>
    <property type="match status" value="1"/>
</dbReference>
<dbReference type="InterPro" id="IPR043143">
    <property type="entry name" value="Mal/L-sulf/L-lact_DH-like_NADP"/>
</dbReference>
<evidence type="ECO:0000256" key="1">
    <source>
        <dbReference type="ARBA" id="ARBA00006056"/>
    </source>
</evidence>
<protein>
    <submittedName>
        <fullName evidence="3">Oxidoreductase</fullName>
    </submittedName>
</protein>
<evidence type="ECO:0000256" key="2">
    <source>
        <dbReference type="ARBA" id="ARBA00023002"/>
    </source>
</evidence>
<dbReference type="InterPro" id="IPR003767">
    <property type="entry name" value="Malate/L-lactate_DH-like"/>
</dbReference>
<dbReference type="EMBL" id="BSNW01000045">
    <property type="protein sequence ID" value="GLQ69713.1"/>
    <property type="molecule type" value="Genomic_DNA"/>
</dbReference>
<name>A0ABQ5X1L1_9PROT</name>
<organism evidence="3 4">
    <name type="scientific">Gluconobacter albidus</name>
    <dbReference type="NCBI Taxonomy" id="318683"/>
    <lineage>
        <taxon>Bacteria</taxon>
        <taxon>Pseudomonadati</taxon>
        <taxon>Pseudomonadota</taxon>
        <taxon>Alphaproteobacteria</taxon>
        <taxon>Acetobacterales</taxon>
        <taxon>Acetobacteraceae</taxon>
        <taxon>Gluconobacter</taxon>
    </lineage>
</organism>
<keyword evidence="2" id="KW-0560">Oxidoreductase</keyword>
<sequence length="375" mass="39559">MPSCAAQAASRPQSGFTTFRFPCKKWISLVNVMTTVQYYPESVLSQQVKTLLLQAGAQEKDAEATTCALLHASRIGVDSHGVRLIGHYLRLLGTGGINPRPSTTFKRTGPATGQLNADGGLAHPAAYRAMNEAILLAREAGIGAVGVHHSSHFGAAGAYVLEAARQGMIGLIMSNSDATVSLFGGAKPFHGTNPIAMAAPVKNSDPWLMDIATSSIPFNRVKLYRSLGLPLPVGVAADSSGLSTQDAMAASFLQPLGGEGFGFKGAALAGLVTVLAGALTGAELDPVMTGTDEEQNFLKRQNVGHFAIAIDPEKFIGSVAYDLAMRKYLDLLRNSPSADGQHPVMAPGDREWQEARRRAVNGIPVDAETRRILGL</sequence>
<keyword evidence="4" id="KW-1185">Reference proteome</keyword>
<comment type="similarity">
    <text evidence="1">Belongs to the LDH2/MDH2 oxidoreductase family.</text>
</comment>
<evidence type="ECO:0000313" key="4">
    <source>
        <dbReference type="Proteomes" id="UP001156672"/>
    </source>
</evidence>
<dbReference type="PANTHER" id="PTHR11091">
    <property type="entry name" value="OXIDOREDUCTASE-RELATED"/>
    <property type="match status" value="1"/>
</dbReference>
<dbReference type="Gene3D" id="1.10.1530.10">
    <property type="match status" value="1"/>
</dbReference>
<dbReference type="InterPro" id="IPR036111">
    <property type="entry name" value="Mal/L-sulfo/L-lacto_DH-like_sf"/>
</dbReference>
<gene>
    <name evidence="3" type="ORF">GCM10007866_21660</name>
</gene>